<dbReference type="AlphaFoldDB" id="A0A0P9SSF3"/>
<evidence type="ECO:0000313" key="1">
    <source>
        <dbReference type="EMBL" id="KPX62000.1"/>
    </source>
</evidence>
<comment type="caution">
    <text evidence="1">The sequence shown here is derived from an EMBL/GenBank/DDBJ whole genome shotgun (WGS) entry which is preliminary data.</text>
</comment>
<dbReference type="Proteomes" id="UP000050265">
    <property type="component" value="Unassembled WGS sequence"/>
</dbReference>
<gene>
    <name evidence="1" type="ORF">ALO35_200162</name>
</gene>
<protein>
    <submittedName>
        <fullName evidence="1">Permease</fullName>
    </submittedName>
</protein>
<sequence>MLTTRSSKILCSQKCHNHFHYWRQKSYPGEGSIAGFKLIQILSKAHQHPNPNFIYPEENI</sequence>
<organism evidence="1 2">
    <name type="scientific">Pseudomonas amygdali pv. lachrymans</name>
    <name type="common">Pseudomonas syringae pv. lachrymans</name>
    <dbReference type="NCBI Taxonomy" id="53707"/>
    <lineage>
        <taxon>Bacteria</taxon>
        <taxon>Pseudomonadati</taxon>
        <taxon>Pseudomonadota</taxon>
        <taxon>Gammaproteobacteria</taxon>
        <taxon>Pseudomonadales</taxon>
        <taxon>Pseudomonadaceae</taxon>
        <taxon>Pseudomonas</taxon>
        <taxon>Pseudomonas amygdali</taxon>
    </lineage>
</organism>
<dbReference type="PATRIC" id="fig|53707.9.peg.3086"/>
<reference evidence="1 2" key="1">
    <citation type="submission" date="2015-09" db="EMBL/GenBank/DDBJ databases">
        <title>Genome announcement of multiple Pseudomonas syringae strains.</title>
        <authorList>
            <person name="Thakur S."/>
            <person name="Wang P.W."/>
            <person name="Gong Y."/>
            <person name="Weir B.S."/>
            <person name="Guttman D.S."/>
        </authorList>
    </citation>
    <scope>NUCLEOTIDE SEQUENCE [LARGE SCALE GENOMIC DNA]</scope>
    <source>
        <strain evidence="1 2">ICMP3507</strain>
    </source>
</reference>
<accession>A0A0P9SSF3</accession>
<proteinExistence type="predicted"/>
<name>A0A0P9SSF3_PSEAV</name>
<dbReference type="EMBL" id="LJQP01000345">
    <property type="protein sequence ID" value="KPX62000.1"/>
    <property type="molecule type" value="Genomic_DNA"/>
</dbReference>
<evidence type="ECO:0000313" key="2">
    <source>
        <dbReference type="Proteomes" id="UP000050265"/>
    </source>
</evidence>